<reference evidence="1 2" key="1">
    <citation type="submission" date="2011-09" db="EMBL/GenBank/DDBJ databases">
        <title>The Genome Sequence of Plasmodium vivax North Korean.</title>
        <authorList>
            <consortium name="The Broad Institute Genome Sequencing Platform"/>
            <consortium name="The Broad Institute Genome Sequencing Center for Infectious Disease"/>
            <person name="Neafsey D."/>
            <person name="Carlton J."/>
            <person name="Barnwell J."/>
            <person name="Collins W."/>
            <person name="Escalante A."/>
            <person name="Mullikin J."/>
            <person name="Saul A."/>
            <person name="Guigo R."/>
            <person name="Camara F."/>
            <person name="Young S.K."/>
            <person name="Zeng Q."/>
            <person name="Gargeya S."/>
            <person name="Fitzgerald M."/>
            <person name="Haas B."/>
            <person name="Abouelleil A."/>
            <person name="Alvarado L."/>
            <person name="Arachchi H.M."/>
            <person name="Berlin A."/>
            <person name="Brown A."/>
            <person name="Chapman S.B."/>
            <person name="Chen Z."/>
            <person name="Dunbar C."/>
            <person name="Freedman E."/>
            <person name="Gearin G."/>
            <person name="Gellesch M."/>
            <person name="Goldberg J."/>
            <person name="Griggs A."/>
            <person name="Gujja S."/>
            <person name="Heiman D."/>
            <person name="Howarth C."/>
            <person name="Larson L."/>
            <person name="Lui A."/>
            <person name="MacDonald P.J.P."/>
            <person name="Montmayeur A."/>
            <person name="Murphy C."/>
            <person name="Neiman D."/>
            <person name="Pearson M."/>
            <person name="Priest M."/>
            <person name="Roberts A."/>
            <person name="Saif S."/>
            <person name="Shea T."/>
            <person name="Shenoy N."/>
            <person name="Sisk P."/>
            <person name="Stolte C."/>
            <person name="Sykes S."/>
            <person name="Wortman J."/>
            <person name="Nusbaum C."/>
            <person name="Birren B."/>
        </authorList>
    </citation>
    <scope>NUCLEOTIDE SEQUENCE [LARGE SCALE GENOMIC DNA]</scope>
    <source>
        <strain evidence="1 2">North Korean</strain>
    </source>
</reference>
<sequence length="381" mass="43875">MQKLKEVWPNNYTNHNIFKEFASFLTQDFVLYTYGYPVHCTFINFLLNDQVKNIYSYQFESKFHLFQDFATKFVTESGVKGYSRNSCKNYLEDLGDEFTMSKILYKFYDLYSELISGTDNKTKKIPCNNINLIHTESYNAKNYIEKDKDFEKQLKELKILIQREKPYKDECNNYNILNFMLPDEIISPKVEAKGTERGGSIEGVSSRNVPHTDLGQRVDNREALGKSLLLSTENSPPKEKLQVEMVTLAAIKPSEDSNEKQLETVMPGRENLRTNFPQEEQAYRTWSPREHLDTVWEQETRYPGKESTSLDPKLYPLGDTHDIKGNTRGIFGTVGESVINVLGGVDPIPVVGVSGGMGALFLLFRVLEILNLHPYIYNIFK</sequence>
<organism evidence="1 2">
    <name type="scientific">Plasmodium vivax North Korean</name>
    <dbReference type="NCBI Taxonomy" id="1035514"/>
    <lineage>
        <taxon>Eukaryota</taxon>
        <taxon>Sar</taxon>
        <taxon>Alveolata</taxon>
        <taxon>Apicomplexa</taxon>
        <taxon>Aconoidasida</taxon>
        <taxon>Haemosporida</taxon>
        <taxon>Plasmodiidae</taxon>
        <taxon>Plasmodium</taxon>
        <taxon>Plasmodium (Plasmodium)</taxon>
    </lineage>
</organism>
<protein>
    <recommendedName>
        <fullName evidence="3">VIR protein</fullName>
    </recommendedName>
</protein>
<evidence type="ECO:0008006" key="3">
    <source>
        <dbReference type="Google" id="ProtNLM"/>
    </source>
</evidence>
<evidence type="ECO:0000313" key="2">
    <source>
        <dbReference type="Proteomes" id="UP000053239"/>
    </source>
</evidence>
<evidence type="ECO:0000313" key="1">
    <source>
        <dbReference type="EMBL" id="KNA01534.1"/>
    </source>
</evidence>
<gene>
    <name evidence="1" type="ORF">PVNG_05555</name>
</gene>
<accession>A0A0J9WEZ8</accession>
<dbReference type="AlphaFoldDB" id="A0A0J9WEZ8"/>
<dbReference type="OrthoDB" id="10574088at2759"/>
<dbReference type="EMBL" id="KQ235255">
    <property type="protein sequence ID" value="KNA01534.1"/>
    <property type="molecule type" value="Genomic_DNA"/>
</dbReference>
<name>A0A0J9WEZ8_PLAVI</name>
<proteinExistence type="predicted"/>
<dbReference type="Proteomes" id="UP000053239">
    <property type="component" value="Unassembled WGS sequence"/>
</dbReference>